<dbReference type="PANTHER" id="PTHR43796:SF2">
    <property type="entry name" value="CARBOXYNORSPERMIDINE SYNTHASE"/>
    <property type="match status" value="1"/>
</dbReference>
<protein>
    <submittedName>
        <fullName evidence="1">Uncharacterized protein</fullName>
    </submittedName>
</protein>
<dbReference type="PANTHER" id="PTHR43796">
    <property type="entry name" value="CARBOXYNORSPERMIDINE SYNTHASE"/>
    <property type="match status" value="1"/>
</dbReference>
<dbReference type="AlphaFoldDB" id="A0ABD3BNN2"/>
<accession>A0ABD3BNN2</accession>
<reference evidence="2" key="1">
    <citation type="journal article" date="2024" name="IScience">
        <title>Strigolactones Initiate the Formation of Haustorium-like Structures in Castilleja.</title>
        <authorList>
            <person name="Buerger M."/>
            <person name="Peterson D."/>
            <person name="Chory J."/>
        </authorList>
    </citation>
    <scope>NUCLEOTIDE SEQUENCE [LARGE SCALE GENOMIC DNA]</scope>
</reference>
<sequence length="275" mass="30635">MVGVSGEIRPPERLEVQRERWLERRDRSAAPLDFPSWLNLSGPTLIHNAQHESKGQPERLRYNYFTAGSGGAGPGVFSTSFYLIVDEAVTYKNGKKINLKPYNNMLNIDFGKRDWNVTEVASAHEIFKVPTINARFGIASFFWNWTLSAFIKTMPVELLKNRNIVQVLVKISYPLIRAVDIFSGKRAAIRVDLQCSDGYNSSAIFSHERLSEATGTATAAFVLVVLEGSTMLGDWYPNIIGWRRGDVAEMCSDFGGAAGKASLCAPVGLRWKRAL</sequence>
<name>A0ABD3BNN2_9LAMI</name>
<dbReference type="Proteomes" id="UP001632038">
    <property type="component" value="Unassembled WGS sequence"/>
</dbReference>
<evidence type="ECO:0000313" key="2">
    <source>
        <dbReference type="Proteomes" id="UP001632038"/>
    </source>
</evidence>
<keyword evidence="2" id="KW-1185">Reference proteome</keyword>
<organism evidence="1 2">
    <name type="scientific">Castilleja foliolosa</name>
    <dbReference type="NCBI Taxonomy" id="1961234"/>
    <lineage>
        <taxon>Eukaryota</taxon>
        <taxon>Viridiplantae</taxon>
        <taxon>Streptophyta</taxon>
        <taxon>Embryophyta</taxon>
        <taxon>Tracheophyta</taxon>
        <taxon>Spermatophyta</taxon>
        <taxon>Magnoliopsida</taxon>
        <taxon>eudicotyledons</taxon>
        <taxon>Gunneridae</taxon>
        <taxon>Pentapetalae</taxon>
        <taxon>asterids</taxon>
        <taxon>lamiids</taxon>
        <taxon>Lamiales</taxon>
        <taxon>Orobanchaceae</taxon>
        <taxon>Pedicularideae</taxon>
        <taxon>Castillejinae</taxon>
        <taxon>Castilleja</taxon>
    </lineage>
</organism>
<evidence type="ECO:0000313" key="1">
    <source>
        <dbReference type="EMBL" id="KAL3619040.1"/>
    </source>
</evidence>
<comment type="caution">
    <text evidence="1">The sequence shown here is derived from an EMBL/GenBank/DDBJ whole genome shotgun (WGS) entry which is preliminary data.</text>
</comment>
<dbReference type="EMBL" id="JAVIJP010000070">
    <property type="protein sequence ID" value="KAL3619040.1"/>
    <property type="molecule type" value="Genomic_DNA"/>
</dbReference>
<gene>
    <name evidence="1" type="ORF">CASFOL_037268</name>
</gene>
<proteinExistence type="predicted"/>